<proteinExistence type="inferred from homology"/>
<keyword evidence="1" id="KW-0809">Transit peptide</keyword>
<dbReference type="GO" id="GO:0005744">
    <property type="term" value="C:TIM23 mitochondrial import inner membrane translocase complex"/>
    <property type="evidence" value="ECO:0007669"/>
    <property type="project" value="UniProtKB-UniRule"/>
</dbReference>
<comment type="function">
    <text evidence="1">Essential component of the TIM23 complex, a complex that mediates the translocation of transit peptide-containing proteins across the mitochondrial inner membrane.</text>
</comment>
<evidence type="ECO:0000259" key="2">
    <source>
        <dbReference type="PROSITE" id="PS50969"/>
    </source>
</evidence>
<dbReference type="CDD" id="cd07521">
    <property type="entry name" value="HAD_FCP1-like"/>
    <property type="match status" value="1"/>
</dbReference>
<keyword evidence="1" id="KW-0811">Translocation</keyword>
<dbReference type="InterPro" id="IPR050365">
    <property type="entry name" value="TIM50"/>
</dbReference>
<comment type="subunit">
    <text evidence="1">Component of the TIM23 complex.</text>
</comment>
<keyword evidence="1" id="KW-0653">Protein transport</keyword>
<name>A0A146KCJ8_9EUKA</name>
<dbReference type="InterPro" id="IPR023214">
    <property type="entry name" value="HAD_sf"/>
</dbReference>
<accession>A0A146KCJ8</accession>
<dbReference type="PANTHER" id="PTHR12210">
    <property type="entry name" value="DULLARD PROTEIN PHOSPHATASE"/>
    <property type="match status" value="1"/>
</dbReference>
<feature type="non-terminal residue" evidence="3">
    <location>
        <position position="266"/>
    </location>
</feature>
<keyword evidence="1" id="KW-0813">Transport</keyword>
<gene>
    <name evidence="3" type="ORF">TPC1_14342</name>
</gene>
<dbReference type="EMBL" id="GDID01003211">
    <property type="protein sequence ID" value="JAP93395.1"/>
    <property type="molecule type" value="Transcribed_RNA"/>
</dbReference>
<feature type="non-terminal residue" evidence="3">
    <location>
        <position position="1"/>
    </location>
</feature>
<comment type="subcellular location">
    <subcellularLocation>
        <location evidence="1">Mitochondrion inner membrane</location>
        <topology evidence="1">Single-pass membrane protein</topology>
    </subcellularLocation>
</comment>
<dbReference type="InterPro" id="IPR036412">
    <property type="entry name" value="HAD-like_sf"/>
</dbReference>
<dbReference type="Pfam" id="PF03031">
    <property type="entry name" value="NIF"/>
    <property type="match status" value="1"/>
</dbReference>
<comment type="similarity">
    <text evidence="1">Belongs to the TIM50 family.</text>
</comment>
<reference evidence="3" key="1">
    <citation type="submission" date="2015-07" db="EMBL/GenBank/DDBJ databases">
        <title>Adaptation to a free-living lifestyle via gene acquisitions in the diplomonad Trepomonas sp. PC1.</title>
        <authorList>
            <person name="Xu F."/>
            <person name="Jerlstrom-Hultqvist J."/>
            <person name="Kolisko M."/>
            <person name="Simpson A.G.B."/>
            <person name="Roger A.J."/>
            <person name="Svard S.G."/>
            <person name="Andersson J.O."/>
        </authorList>
    </citation>
    <scope>NUCLEOTIDE SEQUENCE</scope>
    <source>
        <strain evidence="3">PC1</strain>
    </source>
</reference>
<dbReference type="Gene3D" id="3.40.50.1000">
    <property type="entry name" value="HAD superfamily/HAD-like"/>
    <property type="match status" value="1"/>
</dbReference>
<evidence type="ECO:0000313" key="3">
    <source>
        <dbReference type="EMBL" id="JAP93395.1"/>
    </source>
</evidence>
<feature type="domain" description="FCP1 homology" evidence="2">
    <location>
        <begin position="103"/>
        <end position="257"/>
    </location>
</feature>
<protein>
    <recommendedName>
        <fullName evidence="1">Mitochondrial import inner membrane translocase subunit TIM50</fullName>
    </recommendedName>
</protein>
<dbReference type="PROSITE" id="PS50969">
    <property type="entry name" value="FCP1"/>
    <property type="match status" value="1"/>
</dbReference>
<dbReference type="AlphaFoldDB" id="A0A146KCJ8"/>
<dbReference type="SMART" id="SM00577">
    <property type="entry name" value="CPDc"/>
    <property type="match status" value="1"/>
</dbReference>
<sequence length="266" mass="31284">KHIDITNHLIKPYIYDKSPLLSKTCNNSPIELPNFVPQNRFKQIMYVDNPYEQQHVFENFIGKKKTFKPESKSEKSNKVQKNTKKQFTTSPMLQQPKFLLPIQKNDKPTIVLDLDKTLLFTTIKPIYNSLPNTLDSQMLDDRLFTIFRAYLLPFLEFCHEHFEVVIWSAGLKDYVEQRCLLFDQYVDHVITRNDCRCIKGIYVKELDRLGRDMKRTILIDDNLDSCVGNISNCIPIQQFQGCADNELLQIVVLLRKLLQYSDFRRG</sequence>
<organism evidence="3">
    <name type="scientific">Trepomonas sp. PC1</name>
    <dbReference type="NCBI Taxonomy" id="1076344"/>
    <lineage>
        <taxon>Eukaryota</taxon>
        <taxon>Metamonada</taxon>
        <taxon>Diplomonadida</taxon>
        <taxon>Hexamitidae</taxon>
        <taxon>Hexamitinae</taxon>
        <taxon>Trepomonas</taxon>
    </lineage>
</organism>
<dbReference type="GO" id="GO:0015031">
    <property type="term" value="P:protein transport"/>
    <property type="evidence" value="ECO:0007669"/>
    <property type="project" value="UniProtKB-KW"/>
</dbReference>
<dbReference type="SUPFAM" id="SSF56784">
    <property type="entry name" value="HAD-like"/>
    <property type="match status" value="1"/>
</dbReference>
<dbReference type="InterPro" id="IPR004274">
    <property type="entry name" value="FCP1_dom"/>
</dbReference>
<keyword evidence="1" id="KW-0496">Mitochondrion</keyword>
<evidence type="ECO:0000256" key="1">
    <source>
        <dbReference type="RuleBase" id="RU365079"/>
    </source>
</evidence>